<dbReference type="PRINTS" id="PR00413">
    <property type="entry name" value="HADHALOGNASE"/>
</dbReference>
<dbReference type="EMBL" id="KB933121">
    <property type="protein sequence ID" value="EON99914.1"/>
    <property type="molecule type" value="Genomic_DNA"/>
</dbReference>
<keyword evidence="2" id="KW-0378">Hydrolase</keyword>
<dbReference type="Proteomes" id="UP000014074">
    <property type="component" value="Unassembled WGS sequence"/>
</dbReference>
<dbReference type="PANTHER" id="PTHR43316">
    <property type="entry name" value="HYDROLASE, HALOACID DELAHOGENASE-RELATED"/>
    <property type="match status" value="1"/>
</dbReference>
<dbReference type="SUPFAM" id="SSF56784">
    <property type="entry name" value="HAD-like"/>
    <property type="match status" value="1"/>
</dbReference>
<dbReference type="Gene3D" id="3.40.50.1000">
    <property type="entry name" value="HAD superfamily/HAD-like"/>
    <property type="match status" value="1"/>
</dbReference>
<dbReference type="OrthoDB" id="40579at2759"/>
<evidence type="ECO:0000313" key="3">
    <source>
        <dbReference type="EMBL" id="EON99914.1"/>
    </source>
</evidence>
<dbReference type="GeneID" id="19325057"/>
<dbReference type="RefSeq" id="XP_007915334.1">
    <property type="nucleotide sequence ID" value="XM_007917143.1"/>
</dbReference>
<reference evidence="4" key="1">
    <citation type="journal article" date="2013" name="Genome Announc.">
        <title>Draft genome sequence of the ascomycete Phaeoacremonium aleophilum strain UCR-PA7, a causal agent of the esca disease complex in grapevines.</title>
        <authorList>
            <person name="Blanco-Ulate B."/>
            <person name="Rolshausen P."/>
            <person name="Cantu D."/>
        </authorList>
    </citation>
    <scope>NUCLEOTIDE SEQUENCE [LARGE SCALE GENOMIC DNA]</scope>
    <source>
        <strain evidence="4">UCR-PA7</strain>
    </source>
</reference>
<proteinExistence type="inferred from homology"/>
<dbReference type="InterPro" id="IPR023198">
    <property type="entry name" value="PGP-like_dom2"/>
</dbReference>
<dbReference type="AlphaFoldDB" id="R8BKV2"/>
<dbReference type="HOGENOM" id="CLU_045011_3_0_1"/>
<dbReference type="GO" id="GO:0016791">
    <property type="term" value="F:phosphatase activity"/>
    <property type="evidence" value="ECO:0007669"/>
    <property type="project" value="UniProtKB-ARBA"/>
</dbReference>
<dbReference type="InterPro" id="IPR036412">
    <property type="entry name" value="HAD-like_sf"/>
</dbReference>
<accession>R8BKV2</accession>
<evidence type="ECO:0000313" key="4">
    <source>
        <dbReference type="Proteomes" id="UP000014074"/>
    </source>
</evidence>
<dbReference type="SFLD" id="SFLDG01129">
    <property type="entry name" value="C1.5:_HAD__Beta-PGM__Phosphata"/>
    <property type="match status" value="1"/>
</dbReference>
<dbReference type="NCBIfam" id="TIGR01493">
    <property type="entry name" value="HAD-SF-IA-v2"/>
    <property type="match status" value="1"/>
</dbReference>
<dbReference type="PANTHER" id="PTHR43316:SF3">
    <property type="entry name" value="HALOACID DEHALOGENASE, TYPE II (AFU_ORTHOLOGUE AFUA_2G07750)-RELATED"/>
    <property type="match status" value="1"/>
</dbReference>
<keyword evidence="4" id="KW-1185">Reference proteome</keyword>
<dbReference type="InterPro" id="IPR006328">
    <property type="entry name" value="2-HAD"/>
</dbReference>
<dbReference type="eggNOG" id="ENOG502S19E">
    <property type="taxonomic scope" value="Eukaryota"/>
</dbReference>
<dbReference type="InterPro" id="IPR023214">
    <property type="entry name" value="HAD_sf"/>
</dbReference>
<dbReference type="InterPro" id="IPR051540">
    <property type="entry name" value="S-2-haloacid_dehalogenase"/>
</dbReference>
<evidence type="ECO:0000256" key="1">
    <source>
        <dbReference type="ARBA" id="ARBA00008106"/>
    </source>
</evidence>
<gene>
    <name evidence="3" type="ORF">UCRPA7_4592</name>
</gene>
<dbReference type="KEGG" id="tmn:UCRPA7_4592"/>
<dbReference type="Gene3D" id="1.10.150.240">
    <property type="entry name" value="Putative phosphatase, domain 2"/>
    <property type="match status" value="1"/>
</dbReference>
<organism evidence="3 4">
    <name type="scientific">Phaeoacremonium minimum (strain UCR-PA7)</name>
    <name type="common">Esca disease fungus</name>
    <name type="synonym">Togninia minima</name>
    <dbReference type="NCBI Taxonomy" id="1286976"/>
    <lineage>
        <taxon>Eukaryota</taxon>
        <taxon>Fungi</taxon>
        <taxon>Dikarya</taxon>
        <taxon>Ascomycota</taxon>
        <taxon>Pezizomycotina</taxon>
        <taxon>Sordariomycetes</taxon>
        <taxon>Sordariomycetidae</taxon>
        <taxon>Togniniales</taxon>
        <taxon>Togniniaceae</taxon>
        <taxon>Phaeoacremonium</taxon>
    </lineage>
</organism>
<evidence type="ECO:0000256" key="2">
    <source>
        <dbReference type="ARBA" id="ARBA00022801"/>
    </source>
</evidence>
<dbReference type="NCBIfam" id="TIGR01428">
    <property type="entry name" value="HAD_type_II"/>
    <property type="match status" value="1"/>
</dbReference>
<dbReference type="SFLD" id="SFLDS00003">
    <property type="entry name" value="Haloacid_Dehalogenase"/>
    <property type="match status" value="1"/>
</dbReference>
<dbReference type="GO" id="GO:0019120">
    <property type="term" value="F:hydrolase activity, acting on acid halide bonds, in C-halide compounds"/>
    <property type="evidence" value="ECO:0007669"/>
    <property type="project" value="InterPro"/>
</dbReference>
<dbReference type="InterPro" id="IPR006439">
    <property type="entry name" value="HAD-SF_hydro_IA"/>
</dbReference>
<sequence length="270" mass="30289">MSSATQPLPAGVKALTFDVFGTVVDWRSSVETALKKAANKKTGSPEFQSLSPEVKDRVQALTDKDWASFAQLWRDSYKKFTKGFVPGETPWKDIDTHHYDSLVELLDKWQLQGLYSEDEVKELSLVWHRLTPWSDSSEGIHKLGKSFITSTLSNGNRSLLKDLNDFGSLGFQKLTSAEDFSAYKPNPAVYLGAAKSFGVKPEEVTMVAAHLNDLQAARSNGLRTIYVERPGEEDWKEDDPRFQEAKKWVDIWVSQGEDGFVTVARKLGLP</sequence>
<dbReference type="Pfam" id="PF00702">
    <property type="entry name" value="Hydrolase"/>
    <property type="match status" value="1"/>
</dbReference>
<name>R8BKV2_PHAM7</name>
<protein>
    <submittedName>
        <fullName evidence="3">Putative haloacid dehalogenase protein</fullName>
    </submittedName>
</protein>
<comment type="similarity">
    <text evidence="1">Belongs to the HAD-like hydrolase superfamily. S-2-haloalkanoic acid dehalogenase family.</text>
</comment>